<evidence type="ECO:0000256" key="2">
    <source>
        <dbReference type="ARBA" id="ARBA00012534"/>
    </source>
</evidence>
<dbReference type="EMBL" id="JAQIFT010000048">
    <property type="protein sequence ID" value="MDA3732503.1"/>
    <property type="molecule type" value="Genomic_DNA"/>
</dbReference>
<accession>A0AA42DP22</accession>
<dbReference type="SUPFAM" id="SSF47757">
    <property type="entry name" value="Chemotaxis receptor methyltransferase CheR, N-terminal domain"/>
    <property type="match status" value="1"/>
</dbReference>
<dbReference type="PRINTS" id="PR00996">
    <property type="entry name" value="CHERMTFRASE"/>
</dbReference>
<dbReference type="RefSeq" id="WP_271012615.1">
    <property type="nucleotide sequence ID" value="NZ_JAQIFT010000048.1"/>
</dbReference>
<keyword evidence="5" id="KW-0949">S-adenosyl-L-methionine</keyword>
<dbReference type="InterPro" id="IPR022641">
    <property type="entry name" value="CheR_N"/>
</dbReference>
<evidence type="ECO:0000256" key="1">
    <source>
        <dbReference type="ARBA" id="ARBA00001541"/>
    </source>
</evidence>
<dbReference type="PANTHER" id="PTHR24422">
    <property type="entry name" value="CHEMOTAXIS PROTEIN METHYLTRANSFERASE"/>
    <property type="match status" value="1"/>
</dbReference>
<dbReference type="InterPro" id="IPR029063">
    <property type="entry name" value="SAM-dependent_MTases_sf"/>
</dbReference>
<name>A0AA42DP22_9FIRM</name>
<keyword evidence="4" id="KW-0808">Transferase</keyword>
<evidence type="ECO:0000259" key="6">
    <source>
        <dbReference type="PROSITE" id="PS50123"/>
    </source>
</evidence>
<dbReference type="InterPro" id="IPR036804">
    <property type="entry name" value="CheR_N_sf"/>
</dbReference>
<dbReference type="Pfam" id="PF03705">
    <property type="entry name" value="CheR_N"/>
    <property type="match status" value="1"/>
</dbReference>
<keyword evidence="3" id="KW-0489">Methyltransferase</keyword>
<comment type="caution">
    <text evidence="7">The sequence shown here is derived from an EMBL/GenBank/DDBJ whole genome shotgun (WGS) entry which is preliminary data.</text>
</comment>
<dbReference type="GO" id="GO:0008983">
    <property type="term" value="F:protein-glutamate O-methyltransferase activity"/>
    <property type="evidence" value="ECO:0007669"/>
    <property type="project" value="UniProtKB-EC"/>
</dbReference>
<evidence type="ECO:0000313" key="7">
    <source>
        <dbReference type="EMBL" id="MDA3732503.1"/>
    </source>
</evidence>
<keyword evidence="8" id="KW-1185">Reference proteome</keyword>
<dbReference type="InterPro" id="IPR000780">
    <property type="entry name" value="CheR_MeTrfase"/>
</dbReference>
<gene>
    <name evidence="7" type="ORF">PBV87_13510</name>
</gene>
<dbReference type="EC" id="2.1.1.80" evidence="2"/>
<comment type="catalytic activity">
    <reaction evidence="1">
        <text>L-glutamyl-[protein] + S-adenosyl-L-methionine = [protein]-L-glutamate 5-O-methyl ester + S-adenosyl-L-homocysteine</text>
        <dbReference type="Rhea" id="RHEA:24452"/>
        <dbReference type="Rhea" id="RHEA-COMP:10208"/>
        <dbReference type="Rhea" id="RHEA-COMP:10311"/>
        <dbReference type="ChEBI" id="CHEBI:29973"/>
        <dbReference type="ChEBI" id="CHEBI:57856"/>
        <dbReference type="ChEBI" id="CHEBI:59789"/>
        <dbReference type="ChEBI" id="CHEBI:82795"/>
        <dbReference type="EC" id="2.1.1.80"/>
    </reaction>
</comment>
<feature type="domain" description="CheR-type methyltransferase" evidence="6">
    <location>
        <begin position="1"/>
        <end position="255"/>
    </location>
</feature>
<proteinExistence type="predicted"/>
<sequence>MNYTEFKTGILRLTGVDLNAYKENQMKRRIDANIRKHGCKEYEDYLALLKMNRTLYDEFLSYITINVSEFFRNPNQWVTLETEIIPMLLKKKGSIKIWSAACSTGDEPYSLAMLLSKFMPLHQIKIIATDIDQEILAKAKAGEYIDKHLTNVPKDLRDRFIIQEGDKYVISPEIKKCIQFQQHDLLKDPYPERIDLIVCRNVLIYFTEEAKNDIYTKFSRSLNKEGILFVGSTEQIIGSQKFNLNPYRIFFYEKQ</sequence>
<dbReference type="Gene3D" id="1.10.155.10">
    <property type="entry name" value="Chemotaxis receptor methyltransferase CheR, N-terminal domain"/>
    <property type="match status" value="1"/>
</dbReference>
<protein>
    <recommendedName>
        <fullName evidence="2">protein-glutamate O-methyltransferase</fullName>
        <ecNumber evidence="2">2.1.1.80</ecNumber>
    </recommendedName>
</protein>
<evidence type="ECO:0000256" key="4">
    <source>
        <dbReference type="ARBA" id="ARBA00022679"/>
    </source>
</evidence>
<reference evidence="7" key="1">
    <citation type="journal article" date="2023" name="Int. J. Syst. Evol. Microbiol.">
        <title>&lt;i&gt;Holtiella tumoricola&lt;/i&gt; gen. nov. sp. nov., isolated from a human clinical sample.</title>
        <authorList>
            <person name="Allen-Vercoe E."/>
            <person name="Daigneault M.C."/>
            <person name="Vancuren S.J."/>
            <person name="Cochrane K."/>
            <person name="O'Neal L.L."/>
            <person name="Sankaranarayanan K."/>
            <person name="Lawson P.A."/>
        </authorList>
    </citation>
    <scope>NUCLEOTIDE SEQUENCE</scope>
    <source>
        <strain evidence="7">CC70A</strain>
    </source>
</reference>
<evidence type="ECO:0000313" key="8">
    <source>
        <dbReference type="Proteomes" id="UP001169242"/>
    </source>
</evidence>
<dbReference type="SUPFAM" id="SSF53335">
    <property type="entry name" value="S-adenosyl-L-methionine-dependent methyltransferases"/>
    <property type="match status" value="1"/>
</dbReference>
<dbReference type="InterPro" id="IPR022642">
    <property type="entry name" value="CheR_C"/>
</dbReference>
<dbReference type="Gene3D" id="3.40.50.150">
    <property type="entry name" value="Vaccinia Virus protein VP39"/>
    <property type="match status" value="1"/>
</dbReference>
<dbReference type="Proteomes" id="UP001169242">
    <property type="component" value="Unassembled WGS sequence"/>
</dbReference>
<dbReference type="PROSITE" id="PS50123">
    <property type="entry name" value="CHER"/>
    <property type="match status" value="1"/>
</dbReference>
<evidence type="ECO:0000256" key="5">
    <source>
        <dbReference type="ARBA" id="ARBA00022691"/>
    </source>
</evidence>
<dbReference type="SMART" id="SM00138">
    <property type="entry name" value="MeTrc"/>
    <property type="match status" value="1"/>
</dbReference>
<dbReference type="Pfam" id="PF01739">
    <property type="entry name" value="CheR"/>
    <property type="match status" value="1"/>
</dbReference>
<dbReference type="PANTHER" id="PTHR24422:SF19">
    <property type="entry name" value="CHEMOTAXIS PROTEIN METHYLTRANSFERASE"/>
    <property type="match status" value="1"/>
</dbReference>
<dbReference type="InterPro" id="IPR050903">
    <property type="entry name" value="Bact_Chemotaxis_MeTrfase"/>
</dbReference>
<dbReference type="AlphaFoldDB" id="A0AA42DP22"/>
<organism evidence="7 8">
    <name type="scientific">Holtiella tumoricola</name>
    <dbReference type="NCBI Taxonomy" id="3018743"/>
    <lineage>
        <taxon>Bacteria</taxon>
        <taxon>Bacillati</taxon>
        <taxon>Bacillota</taxon>
        <taxon>Clostridia</taxon>
        <taxon>Lachnospirales</taxon>
        <taxon>Cellulosilyticaceae</taxon>
        <taxon>Holtiella</taxon>
    </lineage>
</organism>
<dbReference type="GO" id="GO:0032259">
    <property type="term" value="P:methylation"/>
    <property type="evidence" value="ECO:0007669"/>
    <property type="project" value="UniProtKB-KW"/>
</dbReference>
<evidence type="ECO:0000256" key="3">
    <source>
        <dbReference type="ARBA" id="ARBA00022603"/>
    </source>
</evidence>